<sequence length="75" mass="8388">MKLAIFPATSSIASVRAGQTTWRAREIDDESRRKNRSPACHCSRSQDTGQRLTVDLTREPFMGFARGMAKDDGPF</sequence>
<reference evidence="2" key="1">
    <citation type="submission" date="2018-01" db="EMBL/GenBank/DDBJ databases">
        <title>An insight into the sialome of Amazonian anophelines.</title>
        <authorList>
            <person name="Ribeiro J.M."/>
            <person name="Scarpassa V."/>
            <person name="Calvo E."/>
        </authorList>
    </citation>
    <scope>NUCLEOTIDE SEQUENCE</scope>
</reference>
<evidence type="ECO:0000256" key="1">
    <source>
        <dbReference type="SAM" id="MobiDB-lite"/>
    </source>
</evidence>
<feature type="region of interest" description="Disordered" evidence="1">
    <location>
        <begin position="26"/>
        <end position="49"/>
    </location>
</feature>
<accession>A0A2M4DF23</accession>
<dbReference type="EMBL" id="GGFL01012006">
    <property type="protein sequence ID" value="MBW76184.1"/>
    <property type="molecule type" value="Transcribed_RNA"/>
</dbReference>
<protein>
    <submittedName>
        <fullName evidence="2">Putative secreted protein</fullName>
    </submittedName>
</protein>
<organism evidence="2">
    <name type="scientific">Anopheles darlingi</name>
    <name type="common">Mosquito</name>
    <dbReference type="NCBI Taxonomy" id="43151"/>
    <lineage>
        <taxon>Eukaryota</taxon>
        <taxon>Metazoa</taxon>
        <taxon>Ecdysozoa</taxon>
        <taxon>Arthropoda</taxon>
        <taxon>Hexapoda</taxon>
        <taxon>Insecta</taxon>
        <taxon>Pterygota</taxon>
        <taxon>Neoptera</taxon>
        <taxon>Endopterygota</taxon>
        <taxon>Diptera</taxon>
        <taxon>Nematocera</taxon>
        <taxon>Culicoidea</taxon>
        <taxon>Culicidae</taxon>
        <taxon>Anophelinae</taxon>
        <taxon>Anopheles</taxon>
    </lineage>
</organism>
<proteinExistence type="predicted"/>
<name>A0A2M4DF23_ANODA</name>
<evidence type="ECO:0000313" key="2">
    <source>
        <dbReference type="EMBL" id="MBW76184.1"/>
    </source>
</evidence>
<dbReference type="AlphaFoldDB" id="A0A2M4DF23"/>